<dbReference type="PROSITE" id="PS51257">
    <property type="entry name" value="PROKAR_LIPOPROTEIN"/>
    <property type="match status" value="1"/>
</dbReference>
<evidence type="ECO:0000256" key="1">
    <source>
        <dbReference type="SAM" id="SignalP"/>
    </source>
</evidence>
<feature type="chain" id="PRO_5043567006" evidence="1">
    <location>
        <begin position="27"/>
        <end position="130"/>
    </location>
</feature>
<keyword evidence="1" id="KW-0732">Signal</keyword>
<evidence type="ECO:0000313" key="2">
    <source>
        <dbReference type="EMBL" id="MEG3439659.1"/>
    </source>
</evidence>
<name>A0AAW9R167_9CHRO</name>
<dbReference type="RefSeq" id="WP_332867140.1">
    <property type="nucleotide sequence ID" value="NZ_JBAFSM010000055.1"/>
</dbReference>
<keyword evidence="3" id="KW-1185">Reference proteome</keyword>
<comment type="caution">
    <text evidence="2">The sequence shown here is derived from an EMBL/GenBank/DDBJ whole genome shotgun (WGS) entry which is preliminary data.</text>
</comment>
<accession>A0AAW9R167</accession>
<sequence>MKNLNPAGIAAFLALSCLNLSVNVPASVATQQLFCNGRMQNGWSYQAEFVDGRFTRIRWTRSGQPPQVSPLTFKRTNDKGQPIYRGGLFAAVTVTLVDLSKGEVAPGSQVSVNVEEWGWSRATCGVSPAR</sequence>
<dbReference type="AlphaFoldDB" id="A0AAW9R167"/>
<proteinExistence type="predicted"/>
<protein>
    <submittedName>
        <fullName evidence="2">Uncharacterized protein</fullName>
    </submittedName>
</protein>
<dbReference type="Proteomes" id="UP001328733">
    <property type="component" value="Unassembled WGS sequence"/>
</dbReference>
<gene>
    <name evidence="2" type="ORF">V0288_21205</name>
</gene>
<dbReference type="EMBL" id="JBAFSM010000055">
    <property type="protein sequence ID" value="MEG3439659.1"/>
    <property type="molecule type" value="Genomic_DNA"/>
</dbReference>
<feature type="signal peptide" evidence="1">
    <location>
        <begin position="1"/>
        <end position="26"/>
    </location>
</feature>
<organism evidence="2 3">
    <name type="scientific">Pannus brasiliensis CCIBt3594</name>
    <dbReference type="NCBI Taxonomy" id="1427578"/>
    <lineage>
        <taxon>Bacteria</taxon>
        <taxon>Bacillati</taxon>
        <taxon>Cyanobacteriota</taxon>
        <taxon>Cyanophyceae</taxon>
        <taxon>Oscillatoriophycideae</taxon>
        <taxon>Chroococcales</taxon>
        <taxon>Microcystaceae</taxon>
        <taxon>Pannus</taxon>
    </lineage>
</organism>
<reference evidence="2 3" key="1">
    <citation type="submission" date="2024-01" db="EMBL/GenBank/DDBJ databases">
        <title>Genomic insights into the taxonomy and metabolism of the cyanobacterium Pannus brasiliensis CCIBt3594.</title>
        <authorList>
            <person name="Machado M."/>
            <person name="Botero N.B."/>
            <person name="Andreote A.P.D."/>
            <person name="Feitosa A.M.T."/>
            <person name="Popin R."/>
            <person name="Sivonen K."/>
            <person name="Fiore M.F."/>
        </authorList>
    </citation>
    <scope>NUCLEOTIDE SEQUENCE [LARGE SCALE GENOMIC DNA]</scope>
    <source>
        <strain evidence="2 3">CCIBt3594</strain>
    </source>
</reference>
<evidence type="ECO:0000313" key="3">
    <source>
        <dbReference type="Proteomes" id="UP001328733"/>
    </source>
</evidence>